<dbReference type="InterPro" id="IPR011234">
    <property type="entry name" value="Fumarylacetoacetase-like_C"/>
</dbReference>
<evidence type="ECO:0000313" key="5">
    <source>
        <dbReference type="Proteomes" id="UP000076038"/>
    </source>
</evidence>
<dbReference type="PANTHER" id="PTHR42796:SF4">
    <property type="entry name" value="FUMARYLACETOACETATE HYDROLASE DOMAIN-CONTAINING PROTEIN 2A"/>
    <property type="match status" value="1"/>
</dbReference>
<dbReference type="OrthoDB" id="2273115at2"/>
<reference evidence="5" key="2">
    <citation type="submission" date="2016-04" db="EMBL/GenBank/DDBJ databases">
        <title>Complete Genome and Plasmid Sequences for Rhodococcus fascians D188 and Draft Sequences for Rhodococcus spp. Isolates PBTS 1 and PBTS 2.</title>
        <authorList>
            <person name="Stamer R."/>
            <person name="Vereecke D."/>
            <person name="Zhang Y."/>
            <person name="Schilkey F."/>
            <person name="Devitt N."/>
            <person name="Randall J."/>
        </authorList>
    </citation>
    <scope>NUCLEOTIDE SEQUENCE [LARGE SCALE GENOMIC DNA]</scope>
    <source>
        <strain evidence="5">PBTS2</strain>
    </source>
</reference>
<accession>A0A143QJX3</accession>
<dbReference type="Pfam" id="PF01557">
    <property type="entry name" value="FAA_hydrolase"/>
    <property type="match status" value="1"/>
</dbReference>
<evidence type="ECO:0000313" key="4">
    <source>
        <dbReference type="EMBL" id="AMY23340.1"/>
    </source>
</evidence>
<dbReference type="RefSeq" id="WP_063216477.1">
    <property type="nucleotide sequence ID" value="NZ_CP015220.1"/>
</dbReference>
<keyword evidence="2" id="KW-0479">Metal-binding</keyword>
<sequence length="308" mass="33364">MPINIIRTTDGWWRLDGDQAVRIDTAAQTTRELLADRSAIDAASGTGTNVAELQLLSPITAPCRVVAQLLNYQSHAIDAGSDPKTLQPTFFRKSSASISGPNDPIRQPPEVALLDYEIELGVVAGADIPIGTTVTDDNLASYVAGFVVANDVSAREIQLTKVQVYESKSYPTFTPLGPRLVLLDNDELRRLPELRMTLAVNGEIRQDQTIGDDLITPPAEAFTRLARFQNMTAGDVLLTGTPIGTAISAPPRAIQTIGELIPPALKWKFFFARQAKNPKYLSVDDVVTATIRTPDGSIDLGTQETVVR</sequence>
<dbReference type="PANTHER" id="PTHR42796">
    <property type="entry name" value="FUMARYLACETOACETATE HYDROLASE DOMAIN-CONTAINING PROTEIN 2A-RELATED"/>
    <property type="match status" value="1"/>
</dbReference>
<gene>
    <name evidence="4" type="ORF">A3Q41_02038</name>
</gene>
<organism evidence="4 5">
    <name type="scientific">Rhodococcoides fascians</name>
    <name type="common">Rhodococcus fascians</name>
    <dbReference type="NCBI Taxonomy" id="1828"/>
    <lineage>
        <taxon>Bacteria</taxon>
        <taxon>Bacillati</taxon>
        <taxon>Actinomycetota</taxon>
        <taxon>Actinomycetes</taxon>
        <taxon>Mycobacteriales</taxon>
        <taxon>Nocardiaceae</taxon>
        <taxon>Rhodococcoides</taxon>
    </lineage>
</organism>
<dbReference type="Gene3D" id="3.90.850.10">
    <property type="entry name" value="Fumarylacetoacetase-like, C-terminal domain"/>
    <property type="match status" value="1"/>
</dbReference>
<keyword evidence="5" id="KW-1185">Reference proteome</keyword>
<dbReference type="GO" id="GO:0050385">
    <property type="term" value="F:ureidoglycolate lyase activity"/>
    <property type="evidence" value="ECO:0007669"/>
    <property type="project" value="UniProtKB-EC"/>
</dbReference>
<feature type="domain" description="Fumarylacetoacetase-like C-terminal" evidence="3">
    <location>
        <begin position="65"/>
        <end position="307"/>
    </location>
</feature>
<proteinExistence type="inferred from homology"/>
<dbReference type="AlphaFoldDB" id="A0A143QJX3"/>
<dbReference type="KEGG" id="rhs:A3Q41_02038"/>
<dbReference type="Proteomes" id="UP000076038">
    <property type="component" value="Chromosome"/>
</dbReference>
<protein>
    <submittedName>
        <fullName evidence="4">Ureidoglycolate lyase</fullName>
        <ecNumber evidence="4">4.3.2.3</ecNumber>
    </submittedName>
</protein>
<reference evidence="4 5" key="1">
    <citation type="journal article" date="2016" name="Genome Announc.">
        <title>Complete Genome and Plasmid Sequences for Rhodococcus fascians D188 and Draft Sequences for Rhodococcus Isolates PBTS 1 and PBTS 2.</title>
        <authorList>
            <person name="Stamler R.A."/>
            <person name="Vereecke D."/>
            <person name="Zhang Y."/>
            <person name="Schilkey F."/>
            <person name="Devitt N."/>
            <person name="Randall J.J."/>
        </authorList>
    </citation>
    <scope>NUCLEOTIDE SEQUENCE [LARGE SCALE GENOMIC DNA]</scope>
    <source>
        <strain evidence="4 5">PBTS2</strain>
    </source>
</reference>
<dbReference type="SUPFAM" id="SSF56529">
    <property type="entry name" value="FAH"/>
    <property type="match status" value="1"/>
</dbReference>
<dbReference type="EC" id="4.3.2.3" evidence="4"/>
<dbReference type="InterPro" id="IPR036663">
    <property type="entry name" value="Fumarylacetoacetase_C_sf"/>
</dbReference>
<comment type="similarity">
    <text evidence="1">Belongs to the FAH family.</text>
</comment>
<evidence type="ECO:0000259" key="3">
    <source>
        <dbReference type="Pfam" id="PF01557"/>
    </source>
</evidence>
<dbReference type="EMBL" id="CP015220">
    <property type="protein sequence ID" value="AMY23340.1"/>
    <property type="molecule type" value="Genomic_DNA"/>
</dbReference>
<dbReference type="PATRIC" id="fig|1653479.3.peg.2060"/>
<keyword evidence="4" id="KW-0456">Lyase</keyword>
<dbReference type="GO" id="GO:0044281">
    <property type="term" value="P:small molecule metabolic process"/>
    <property type="evidence" value="ECO:0007669"/>
    <property type="project" value="UniProtKB-ARBA"/>
</dbReference>
<dbReference type="GO" id="GO:0046872">
    <property type="term" value="F:metal ion binding"/>
    <property type="evidence" value="ECO:0007669"/>
    <property type="project" value="UniProtKB-KW"/>
</dbReference>
<dbReference type="InterPro" id="IPR051121">
    <property type="entry name" value="FAH"/>
</dbReference>
<name>A0A143QJX3_RHOFA</name>
<evidence type="ECO:0000256" key="1">
    <source>
        <dbReference type="ARBA" id="ARBA00010211"/>
    </source>
</evidence>
<evidence type="ECO:0000256" key="2">
    <source>
        <dbReference type="ARBA" id="ARBA00022723"/>
    </source>
</evidence>